<keyword evidence="3" id="KW-0677">Repeat</keyword>
<comment type="subcellular location">
    <subcellularLocation>
        <location evidence="1">Membrane</location>
        <topology evidence="1">Single-pass membrane protein</topology>
    </subcellularLocation>
</comment>
<accession>A0A485LJZ4</accession>
<feature type="domain" description="C2" evidence="8">
    <location>
        <begin position="394"/>
        <end position="518"/>
    </location>
</feature>
<evidence type="ECO:0000313" key="9">
    <source>
        <dbReference type="EMBL" id="KAF0685797.1"/>
    </source>
</evidence>
<proteinExistence type="predicted"/>
<dbReference type="InterPro" id="IPR037724">
    <property type="entry name" value="C2E_Ferlin"/>
</dbReference>
<evidence type="ECO:0000256" key="6">
    <source>
        <dbReference type="SAM" id="MobiDB-lite"/>
    </source>
</evidence>
<name>A0A485LJZ4_9STRA</name>
<dbReference type="SMART" id="SM00239">
    <property type="entry name" value="C2"/>
    <property type="match status" value="6"/>
</dbReference>
<evidence type="ECO:0000313" key="11">
    <source>
        <dbReference type="Proteomes" id="UP000332933"/>
    </source>
</evidence>
<feature type="domain" description="C2" evidence="8">
    <location>
        <begin position="1078"/>
        <end position="1207"/>
    </location>
</feature>
<dbReference type="CDD" id="cd04037">
    <property type="entry name" value="C2E_Ferlin"/>
    <property type="match status" value="1"/>
</dbReference>
<dbReference type="PANTHER" id="PTHR12546">
    <property type="entry name" value="FER-1-LIKE"/>
    <property type="match status" value="1"/>
</dbReference>
<dbReference type="InterPro" id="IPR000008">
    <property type="entry name" value="C2_dom"/>
</dbReference>
<evidence type="ECO:0000256" key="1">
    <source>
        <dbReference type="ARBA" id="ARBA00004167"/>
    </source>
</evidence>
<dbReference type="SUPFAM" id="SSF49562">
    <property type="entry name" value="C2 domain (Calcium/lipid-binding domain, CaLB)"/>
    <property type="match status" value="8"/>
</dbReference>
<dbReference type="InterPro" id="IPR037721">
    <property type="entry name" value="Ferlin"/>
</dbReference>
<dbReference type="PROSITE" id="PS50004">
    <property type="entry name" value="C2"/>
    <property type="match status" value="8"/>
</dbReference>
<organism evidence="10 11">
    <name type="scientific">Aphanomyces stellatus</name>
    <dbReference type="NCBI Taxonomy" id="120398"/>
    <lineage>
        <taxon>Eukaryota</taxon>
        <taxon>Sar</taxon>
        <taxon>Stramenopiles</taxon>
        <taxon>Oomycota</taxon>
        <taxon>Saprolegniomycetes</taxon>
        <taxon>Saprolegniales</taxon>
        <taxon>Verrucalvaceae</taxon>
        <taxon>Aphanomyces</taxon>
    </lineage>
</organism>
<keyword evidence="11" id="KW-1185">Reference proteome</keyword>
<feature type="domain" description="C2" evidence="8">
    <location>
        <begin position="925"/>
        <end position="1052"/>
    </location>
</feature>
<dbReference type="Pfam" id="PF00168">
    <property type="entry name" value="C2"/>
    <property type="match status" value="7"/>
</dbReference>
<evidence type="ECO:0000313" key="10">
    <source>
        <dbReference type="EMBL" id="VFT99068.1"/>
    </source>
</evidence>
<keyword evidence="4 7" id="KW-1133">Transmembrane helix</keyword>
<dbReference type="PANTHER" id="PTHR12546:SF33">
    <property type="entry name" value="SPERM VESICLE FUSION PROTEIN FER-1"/>
    <property type="match status" value="1"/>
</dbReference>
<reference evidence="10 11" key="1">
    <citation type="submission" date="2019-03" db="EMBL/GenBank/DDBJ databases">
        <authorList>
            <person name="Gaulin E."/>
            <person name="Dumas B."/>
        </authorList>
    </citation>
    <scope>NUCLEOTIDE SEQUENCE [LARGE SCALE GENOMIC DNA]</scope>
    <source>
        <strain evidence="10">CBS 568.67</strain>
    </source>
</reference>
<evidence type="ECO:0000256" key="5">
    <source>
        <dbReference type="ARBA" id="ARBA00023136"/>
    </source>
</evidence>
<dbReference type="EMBL" id="CAADRA010007074">
    <property type="protein sequence ID" value="VFT99068.1"/>
    <property type="molecule type" value="Genomic_DNA"/>
</dbReference>
<dbReference type="GO" id="GO:0007009">
    <property type="term" value="P:plasma membrane organization"/>
    <property type="evidence" value="ECO:0007669"/>
    <property type="project" value="TreeGrafter"/>
</dbReference>
<reference evidence="9" key="2">
    <citation type="submission" date="2019-06" db="EMBL/GenBank/DDBJ databases">
        <title>Genomics analysis of Aphanomyces spp. identifies a new class of oomycete effector associated with host adaptation.</title>
        <authorList>
            <person name="Gaulin E."/>
        </authorList>
    </citation>
    <scope>NUCLEOTIDE SEQUENCE</scope>
    <source>
        <strain evidence="9">CBS 578.67</strain>
    </source>
</reference>
<evidence type="ECO:0000256" key="2">
    <source>
        <dbReference type="ARBA" id="ARBA00022692"/>
    </source>
</evidence>
<feature type="domain" description="C2" evidence="8">
    <location>
        <begin position="557"/>
        <end position="689"/>
    </location>
</feature>
<gene>
    <name evidence="10" type="primary">Aste57867_22405</name>
    <name evidence="9" type="ORF">As57867_022335</name>
    <name evidence="10" type="ORF">ASTE57867_22405</name>
</gene>
<dbReference type="Gene3D" id="2.60.40.150">
    <property type="entry name" value="C2 domain"/>
    <property type="match status" value="7"/>
</dbReference>
<dbReference type="InterPro" id="IPR035892">
    <property type="entry name" value="C2_domain_sf"/>
</dbReference>
<dbReference type="InterPro" id="IPR012968">
    <property type="entry name" value="FerIin_dom"/>
</dbReference>
<feature type="domain" description="C2" evidence="8">
    <location>
        <begin position="187"/>
        <end position="301"/>
    </location>
</feature>
<evidence type="ECO:0000256" key="3">
    <source>
        <dbReference type="ARBA" id="ARBA00022737"/>
    </source>
</evidence>
<protein>
    <submittedName>
        <fullName evidence="10">Aste57867_22405 protein</fullName>
    </submittedName>
</protein>
<feature type="domain" description="C2" evidence="8">
    <location>
        <begin position="1542"/>
        <end position="1673"/>
    </location>
</feature>
<feature type="region of interest" description="Disordered" evidence="6">
    <location>
        <begin position="354"/>
        <end position="391"/>
    </location>
</feature>
<dbReference type="CDD" id="cd00030">
    <property type="entry name" value="C2"/>
    <property type="match status" value="2"/>
</dbReference>
<dbReference type="OrthoDB" id="270970at2759"/>
<dbReference type="GO" id="GO:0016020">
    <property type="term" value="C:membrane"/>
    <property type="evidence" value="ECO:0007669"/>
    <property type="project" value="UniProtKB-SubCell"/>
</dbReference>
<keyword evidence="2 7" id="KW-0812">Transmembrane</keyword>
<evidence type="ECO:0000259" key="8">
    <source>
        <dbReference type="PROSITE" id="PS50004"/>
    </source>
</evidence>
<dbReference type="EMBL" id="VJMH01007048">
    <property type="protein sequence ID" value="KAF0685797.1"/>
    <property type="molecule type" value="Genomic_DNA"/>
</dbReference>
<evidence type="ECO:0000256" key="4">
    <source>
        <dbReference type="ARBA" id="ARBA00022989"/>
    </source>
</evidence>
<dbReference type="SMART" id="SM01202">
    <property type="entry name" value="FerI"/>
    <property type="match status" value="1"/>
</dbReference>
<feature type="compositionally biased region" description="Acidic residues" evidence="6">
    <location>
        <begin position="357"/>
        <end position="369"/>
    </location>
</feature>
<dbReference type="Proteomes" id="UP000332933">
    <property type="component" value="Unassembled WGS sequence"/>
</dbReference>
<sequence>MPVLRDAGGYCSSSNIRPRAETHTSRSLPMVEEVRVTVVRATRLVGNDGFGANKTSDPFVELTLLRSNEELVKGTAFKTRDVQKTVNPLWNETFVFGKDVDLRSAHYLCCTIFDKNFLKNVPLGRVLVLMDDVRSCLQKNSRVEQSYPVTKFGSMKVATGDLVLAFEPNDGAPSAAAGHAAVAAPGSSGVDRLSDESQGTGPPNVLRVTVESAANLPAMDKGGTSDPLVIISCNKTKLNTTTKLKTLSCMWNESFKLPVEDPNQFVLFVVEDFDATFNDFIGQVKVPLESLQDGKKQTLTLPLLDKKFRPKDKLGSITVSLHWIHVDNVSAVVASNKKKHVGLFGQITNAIAGVPDAGDEDEEGVDADALENKPPPSKSPEELKKEQEEKEKARAEELKVLQDIVIKSGDYSVQVHVIEARDLAPKDATGTSDPVVYVDVMDQQQNTAVKPKTLNAVWDDVLIFTFRDLDKEKVEMGAIKVSVMDANTIQRAELIGETKFDVSFIYAKINHQICTTWVGLCAPGQDGVQGYVRLSITIVGPGDKFVAPPPIDPSKTGMGDILMPLSVKQEVSFLVCAIHVGQDLPPMDSVSVLGQKLKQGIDAYVSCELVGGAKPIRTRVKTKNGERHQLCPAFNDELWLVLREPSLANKVVLVVKDWDRLASDEIVAHSYHSLRLIKKMCSASDSGTFGPMWLNLYGAPLNFTGNIIPGENSAKNQMNTFPDLGTFYRGRILVSFSIRSNERHLDEINQRVKAVPLPRQIYPETVPYKLRAFVGTGTDIPQMTSLSGVGTRNSKMQIVITCGLYELAFERRENTKGLVVWNQLLESDTLILPKDPTQIPDIFVYLTKGKVEGKLQGRKQVSYRRFTAKTLLGESMEKEPHWMPLKEDSSVDALSDDEFPGNIFINLGFGTEETAARTKKVWEDVAKPERLAQRYKYHVRVNVYQGRQLPAMDDNGLSDPYIKVRFCGEEKKIAVKKQTCNPLWYQTVTFNVDLPPVEMLHFAPQVILRVVDWDAGLGDTSHDYIGSSFLTISPTDARELNDARPDPSPKWHHLVQQEEGDTEGEILASVAVVKLDRPDAVVPPPPSIVPKTRTAYLELIVLGLRDMRPFQFLPIQLPFVDFNLGNTEHANQEMRTEKSKRPSGANPNFLQRIVREVELPEDSLFAPMLNILVKDTRLGGWYTPLIGSSCIDVRQMSTKLPWGKGYIPPQSLDLGSIAEPDDDDGETEATPLMTRHMSVVKHDVGAGVFGALELMGIDIDLSNPSLLTDEGIRSTTLLMSQLSMDEDDDGAADEYEAKRKKYMKNRQDLSDELESETLTTKPFETYKLMTGQKKKKKSLFSLLKIGGTKSKAAEAANGSGTFHVAGIFKGLVRVMLKENDPPLVDLTKLLNPQPYIVRVYILNGEGFQPMDPGFDGKPGKSDPYMVLRLGKAKINDRKNYIDDVVDPDFYKLFEINCEFPGASTLHLDSYDFDLIGGDDLIGSSSIDLEDRFFDKNWQALGEEFKTSERWGPKPVEQRTLYVPTSRAPMGQLKLWIDILSPKDAAVYPPVDIALPPPVEFELRVVVWKTKEVPNFDEFTEMNDLFVRCQLEGSDYQDTDIHWRAKKGKASFNWRMKFPVTLGHKQHNSKFPYFKMQMWDKDIFSANDCIAEGILDMTPHFKQVCKLKAPLQVFQDKTPKPKVKETAAQQKDNDAIRSIKEATGLWDTDPVDSTWIKMERLNRDSGVKEPMGAVCISMELTPIAKAKVQHVGFGRSDPNNNPFLPPPAGRLKFSMNPFYVFNELLGPKICRRFMCCLCCVLVAVAMYFLGPFMNLAIVLLK</sequence>
<feature type="compositionally biased region" description="Basic and acidic residues" evidence="6">
    <location>
        <begin position="379"/>
        <end position="391"/>
    </location>
</feature>
<keyword evidence="5 7" id="KW-0472">Membrane</keyword>
<feature type="domain" description="C2" evidence="8">
    <location>
        <begin position="14"/>
        <end position="147"/>
    </location>
</feature>
<feature type="transmembrane region" description="Helical" evidence="7">
    <location>
        <begin position="1799"/>
        <end position="1819"/>
    </location>
</feature>
<feature type="domain" description="C2" evidence="8">
    <location>
        <begin position="1378"/>
        <end position="1504"/>
    </location>
</feature>
<evidence type="ECO:0000256" key="7">
    <source>
        <dbReference type="SAM" id="Phobius"/>
    </source>
</evidence>